<keyword evidence="4 7" id="KW-0378">Hydrolase</keyword>
<feature type="domain" description="Peptidase S8/S53" evidence="8">
    <location>
        <begin position="78"/>
        <end position="480"/>
    </location>
</feature>
<evidence type="ECO:0000259" key="9">
    <source>
        <dbReference type="Pfam" id="PF02225"/>
    </source>
</evidence>
<dbReference type="GO" id="GO:0004252">
    <property type="term" value="F:serine-type endopeptidase activity"/>
    <property type="evidence" value="ECO:0007669"/>
    <property type="project" value="UniProtKB-UniRule"/>
</dbReference>
<gene>
    <name evidence="10" type="ORF">CU097_005207</name>
</gene>
<name>A0A367JLR9_RHIAZ</name>
<comment type="caution">
    <text evidence="10">The sequence shown here is derived from an EMBL/GenBank/DDBJ whole genome shotgun (WGS) entry which is preliminary data.</text>
</comment>
<dbReference type="CDD" id="cd00538">
    <property type="entry name" value="PA"/>
    <property type="match status" value="1"/>
</dbReference>
<dbReference type="Gene3D" id="3.50.30.30">
    <property type="match status" value="1"/>
</dbReference>
<dbReference type="AlphaFoldDB" id="A0A367JLR9"/>
<dbReference type="EMBL" id="PJQL01001090">
    <property type="protein sequence ID" value="RCH90641.1"/>
    <property type="molecule type" value="Genomic_DNA"/>
</dbReference>
<evidence type="ECO:0000313" key="11">
    <source>
        <dbReference type="Proteomes" id="UP000252139"/>
    </source>
</evidence>
<feature type="active site" description="Charge relay system" evidence="6 7">
    <location>
        <position position="87"/>
    </location>
</feature>
<keyword evidence="2" id="KW-0964">Secreted</keyword>
<accession>A0A367JLR9</accession>
<evidence type="ECO:0000313" key="10">
    <source>
        <dbReference type="EMBL" id="RCH90641.1"/>
    </source>
</evidence>
<dbReference type="SUPFAM" id="SSF52025">
    <property type="entry name" value="PA domain"/>
    <property type="match status" value="1"/>
</dbReference>
<evidence type="ECO:0000256" key="5">
    <source>
        <dbReference type="ARBA" id="ARBA00022825"/>
    </source>
</evidence>
<dbReference type="Pfam" id="PF02225">
    <property type="entry name" value="PA"/>
    <property type="match status" value="1"/>
</dbReference>
<dbReference type="PRINTS" id="PR00723">
    <property type="entry name" value="SUBTILISIN"/>
</dbReference>
<evidence type="ECO:0000256" key="3">
    <source>
        <dbReference type="ARBA" id="ARBA00022670"/>
    </source>
</evidence>
<feature type="active site" description="Charge relay system" evidence="6 7">
    <location>
        <position position="145"/>
    </location>
</feature>
<dbReference type="Proteomes" id="UP000252139">
    <property type="component" value="Unassembled WGS sequence"/>
</dbReference>
<dbReference type="InterPro" id="IPR046450">
    <property type="entry name" value="PA_dom_sf"/>
</dbReference>
<evidence type="ECO:0000256" key="2">
    <source>
        <dbReference type="ARBA" id="ARBA00022512"/>
    </source>
</evidence>
<dbReference type="GO" id="GO:0006508">
    <property type="term" value="P:proteolysis"/>
    <property type="evidence" value="ECO:0007669"/>
    <property type="project" value="UniProtKB-KW"/>
</dbReference>
<keyword evidence="3 7" id="KW-0645">Protease</keyword>
<dbReference type="STRING" id="86630.A0A367JLR9"/>
<evidence type="ECO:0000256" key="6">
    <source>
        <dbReference type="PIRSR" id="PIRSR615500-1"/>
    </source>
</evidence>
<dbReference type="Gene3D" id="3.40.50.200">
    <property type="entry name" value="Peptidase S8/S53 domain"/>
    <property type="match status" value="1"/>
</dbReference>
<reference evidence="10 11" key="1">
    <citation type="journal article" date="2018" name="G3 (Bethesda)">
        <title>Phylogenetic and Phylogenomic Definition of Rhizopus Species.</title>
        <authorList>
            <person name="Gryganskyi A.P."/>
            <person name="Golan J."/>
            <person name="Dolatabadi S."/>
            <person name="Mondo S."/>
            <person name="Robb S."/>
            <person name="Idnurm A."/>
            <person name="Muszewska A."/>
            <person name="Steczkiewicz K."/>
            <person name="Masonjones S."/>
            <person name="Liao H.L."/>
            <person name="Gajdeczka M.T."/>
            <person name="Anike F."/>
            <person name="Vuek A."/>
            <person name="Anishchenko I.M."/>
            <person name="Voigt K."/>
            <person name="de Hoog G.S."/>
            <person name="Smith M.E."/>
            <person name="Heitman J."/>
            <person name="Vilgalys R."/>
            <person name="Stajich J.E."/>
        </authorList>
    </citation>
    <scope>NUCLEOTIDE SEQUENCE [LARGE SCALE GENOMIC DNA]</scope>
    <source>
        <strain evidence="10 11">CBS 357.93</strain>
    </source>
</reference>
<dbReference type="InterPro" id="IPR000209">
    <property type="entry name" value="Peptidase_S8/S53_dom"/>
</dbReference>
<dbReference type="PANTHER" id="PTHR43806:SF66">
    <property type="entry name" value="SERIN ENDOPEPTIDASE"/>
    <property type="match status" value="1"/>
</dbReference>
<feature type="domain" description="PA" evidence="9">
    <location>
        <begin position="303"/>
        <end position="383"/>
    </location>
</feature>
<proteinExistence type="inferred from homology"/>
<evidence type="ECO:0000256" key="4">
    <source>
        <dbReference type="ARBA" id="ARBA00022801"/>
    </source>
</evidence>
<comment type="similarity">
    <text evidence="1 7">Belongs to the peptidase S8 family.</text>
</comment>
<dbReference type="InterPro" id="IPR050131">
    <property type="entry name" value="Peptidase_S8_subtilisin-like"/>
</dbReference>
<keyword evidence="5 7" id="KW-0720">Serine protease</keyword>
<keyword evidence="2" id="KW-0134">Cell wall</keyword>
<dbReference type="InterPro" id="IPR015500">
    <property type="entry name" value="Peptidase_S8_subtilisin-rel"/>
</dbReference>
<dbReference type="PANTHER" id="PTHR43806">
    <property type="entry name" value="PEPTIDASE S8"/>
    <property type="match status" value="1"/>
</dbReference>
<dbReference type="Pfam" id="PF00082">
    <property type="entry name" value="Peptidase_S8"/>
    <property type="match status" value="1"/>
</dbReference>
<dbReference type="InterPro" id="IPR023828">
    <property type="entry name" value="Peptidase_S8_Ser-AS"/>
</dbReference>
<dbReference type="PROSITE" id="PS51892">
    <property type="entry name" value="SUBTILASE"/>
    <property type="match status" value="1"/>
</dbReference>
<protein>
    <recommendedName>
        <fullName evidence="12">Peptidase S8/S53 domain-containing protein</fullName>
    </recommendedName>
</protein>
<evidence type="ECO:0000256" key="1">
    <source>
        <dbReference type="ARBA" id="ARBA00011073"/>
    </source>
</evidence>
<dbReference type="OrthoDB" id="10256524at2759"/>
<evidence type="ECO:0000256" key="7">
    <source>
        <dbReference type="PROSITE-ProRule" id="PRU01240"/>
    </source>
</evidence>
<dbReference type="GO" id="GO:0005615">
    <property type="term" value="C:extracellular space"/>
    <property type="evidence" value="ECO:0007669"/>
    <property type="project" value="TreeGrafter"/>
</dbReference>
<dbReference type="SUPFAM" id="SSF52743">
    <property type="entry name" value="Subtilisin-like"/>
    <property type="match status" value="1"/>
</dbReference>
<organism evidence="10 11">
    <name type="scientific">Rhizopus azygosporus</name>
    <name type="common">Rhizopus microsporus var. azygosporus</name>
    <dbReference type="NCBI Taxonomy" id="86630"/>
    <lineage>
        <taxon>Eukaryota</taxon>
        <taxon>Fungi</taxon>
        <taxon>Fungi incertae sedis</taxon>
        <taxon>Mucoromycota</taxon>
        <taxon>Mucoromycotina</taxon>
        <taxon>Mucoromycetes</taxon>
        <taxon>Mucorales</taxon>
        <taxon>Mucorineae</taxon>
        <taxon>Rhizopodaceae</taxon>
        <taxon>Rhizopus</taxon>
    </lineage>
</organism>
<dbReference type="InterPro" id="IPR036852">
    <property type="entry name" value="Peptidase_S8/S53_dom_sf"/>
</dbReference>
<sequence length="763" mass="83568">MSIQIKSIPQEKLSLSSEGGTSHPIIRHLSKHPAVVSINSVSKLTQPQWFNGSPNYTFPYPNSVSQAYDVHGQLKLTGEGILIGIIDSGSCIDYTHPALGGGLGKGYKVMYGRNLVSAKGDEKLGIKPRGEFDPYDPCTGRKTGHGAHVAGIIAGYDVSKNFIGIAPNATLAVWRVFGCDHRVDDDTVIKALEMAHEAGCQVINLSLGSENGWIESPLAAAVERMSKAGIIVSQETMDGPFSISSPGTAEGVVSVASINSPYYPAKVFEFSTFPGEYFSYLPSSSTQSFPDGDLAYVIVNGSLPYACKSDMQFLTQFPMFGKILLVKRGHCKFNKKLKNAKLLGVKGVLFYDPNTSAHDVVKAETHSGTLPCAGLEYATGSRLVTYMMQRQDVIIKLKTAKEEHIIDGGPDLRISDFSSISPSYELHMKPMITAIGGNVYSTVPSRIDNGWSVKSGTSMASPQVAGALALMLEYYQKTKRGVTGAFLIEQLQNHARILKKESGIPYHPLIQGSGLIQGSIQMLPANTTDYQINKAQIDDGHFHVALQFTPSSTAVIPTLVSVKIDVTVLVNNHMMVCYPFPMYGGFIVVKDVLSKRALSSVPYFGVIGNMKDVPIFDKGYPYMASEKNITEKANFPYLFTLTRSKSWPTTVIRTVTGTARIEIRLLDKYGNPIGIIHNGLHTYKARNGLASKGYTKYIWTGDYKPTCNTGKYVTKYECDNTHEVCAKEGSYYLLLRALKHFGDPDNKDDWEEWKSGEIIVQIE</sequence>
<feature type="active site" description="Charge relay system" evidence="6 7">
    <location>
        <position position="458"/>
    </location>
</feature>
<dbReference type="PROSITE" id="PS00138">
    <property type="entry name" value="SUBTILASE_SER"/>
    <property type="match status" value="1"/>
</dbReference>
<keyword evidence="11" id="KW-1185">Reference proteome</keyword>
<dbReference type="InterPro" id="IPR003137">
    <property type="entry name" value="PA_domain"/>
</dbReference>
<evidence type="ECO:0000259" key="8">
    <source>
        <dbReference type="Pfam" id="PF00082"/>
    </source>
</evidence>
<evidence type="ECO:0008006" key="12">
    <source>
        <dbReference type="Google" id="ProtNLM"/>
    </source>
</evidence>